<comment type="caution">
    <text evidence="4">The sequence shown here is derived from an EMBL/GenBank/DDBJ whole genome shotgun (WGS) entry which is preliminary data.</text>
</comment>
<evidence type="ECO:0000256" key="2">
    <source>
        <dbReference type="RuleBase" id="RU003749"/>
    </source>
</evidence>
<dbReference type="RefSeq" id="WP_377294167.1">
    <property type="nucleotide sequence ID" value="NZ_JBHSBM010000059.1"/>
</dbReference>
<dbReference type="InterPro" id="IPR036513">
    <property type="entry name" value="STAS_dom_sf"/>
</dbReference>
<dbReference type="InterPro" id="IPR002645">
    <property type="entry name" value="STAS_dom"/>
</dbReference>
<gene>
    <name evidence="4" type="ORF">ACFOWE_31085</name>
</gene>
<dbReference type="SUPFAM" id="SSF52091">
    <property type="entry name" value="SpoIIaa-like"/>
    <property type="match status" value="1"/>
</dbReference>
<dbReference type="NCBIfam" id="TIGR00377">
    <property type="entry name" value="ant_ant_sig"/>
    <property type="match status" value="1"/>
</dbReference>
<dbReference type="Pfam" id="PF01740">
    <property type="entry name" value="STAS"/>
    <property type="match status" value="1"/>
</dbReference>
<name>A0ABV8ILS1_9ACTN</name>
<dbReference type="Proteomes" id="UP001595850">
    <property type="component" value="Unassembled WGS sequence"/>
</dbReference>
<reference evidence="5" key="1">
    <citation type="journal article" date="2019" name="Int. J. Syst. Evol. Microbiol.">
        <title>The Global Catalogue of Microorganisms (GCM) 10K type strain sequencing project: providing services to taxonomists for standard genome sequencing and annotation.</title>
        <authorList>
            <consortium name="The Broad Institute Genomics Platform"/>
            <consortium name="The Broad Institute Genome Sequencing Center for Infectious Disease"/>
            <person name="Wu L."/>
            <person name="Ma J."/>
        </authorList>
    </citation>
    <scope>NUCLEOTIDE SEQUENCE [LARGE SCALE GENOMIC DNA]</scope>
    <source>
        <strain evidence="5">TBRC 4489</strain>
    </source>
</reference>
<accession>A0ABV8ILS1</accession>
<evidence type="ECO:0000313" key="4">
    <source>
        <dbReference type="EMBL" id="MFC4062760.1"/>
    </source>
</evidence>
<dbReference type="PANTHER" id="PTHR33495:SF2">
    <property type="entry name" value="ANTI-SIGMA FACTOR ANTAGONIST TM_1081-RELATED"/>
    <property type="match status" value="1"/>
</dbReference>
<comment type="similarity">
    <text evidence="1 2">Belongs to the anti-sigma-factor antagonist family.</text>
</comment>
<protein>
    <recommendedName>
        <fullName evidence="2">Anti-sigma factor antagonist</fullName>
    </recommendedName>
</protein>
<proteinExistence type="inferred from homology"/>
<dbReference type="CDD" id="cd07043">
    <property type="entry name" value="STAS_anti-anti-sigma_factors"/>
    <property type="match status" value="1"/>
</dbReference>
<evidence type="ECO:0000256" key="1">
    <source>
        <dbReference type="ARBA" id="ARBA00009013"/>
    </source>
</evidence>
<sequence length="144" mass="15092">MIPAPGRSPVFTASTGLHDDAVIMRAVGELDLAAAPILREQMERIWALPEVAVLILDLSELTFCDSTGLAVLVATSRRSRERGTRLMLAGVGGRLARLLAITGLSEAFTRYPDVTAALQAAADRRAIRDGDRAAGPDAAPAGAS</sequence>
<evidence type="ECO:0000313" key="5">
    <source>
        <dbReference type="Proteomes" id="UP001595850"/>
    </source>
</evidence>
<evidence type="ECO:0000259" key="3">
    <source>
        <dbReference type="PROSITE" id="PS50801"/>
    </source>
</evidence>
<organism evidence="4 5">
    <name type="scientific">Planomonospora corallina</name>
    <dbReference type="NCBI Taxonomy" id="1806052"/>
    <lineage>
        <taxon>Bacteria</taxon>
        <taxon>Bacillati</taxon>
        <taxon>Actinomycetota</taxon>
        <taxon>Actinomycetes</taxon>
        <taxon>Streptosporangiales</taxon>
        <taxon>Streptosporangiaceae</taxon>
        <taxon>Planomonospora</taxon>
    </lineage>
</organism>
<dbReference type="PROSITE" id="PS50801">
    <property type="entry name" value="STAS"/>
    <property type="match status" value="1"/>
</dbReference>
<feature type="domain" description="STAS" evidence="3">
    <location>
        <begin position="11"/>
        <end position="121"/>
    </location>
</feature>
<dbReference type="PANTHER" id="PTHR33495">
    <property type="entry name" value="ANTI-SIGMA FACTOR ANTAGONIST TM_1081-RELATED-RELATED"/>
    <property type="match status" value="1"/>
</dbReference>
<keyword evidence="5" id="KW-1185">Reference proteome</keyword>
<dbReference type="EMBL" id="JBHSBM010000059">
    <property type="protein sequence ID" value="MFC4062760.1"/>
    <property type="molecule type" value="Genomic_DNA"/>
</dbReference>
<dbReference type="InterPro" id="IPR003658">
    <property type="entry name" value="Anti-sigma_ant"/>
</dbReference>
<dbReference type="Gene3D" id="3.30.750.24">
    <property type="entry name" value="STAS domain"/>
    <property type="match status" value="1"/>
</dbReference>